<protein>
    <submittedName>
        <fullName evidence="3">Uncharacterized protein</fullName>
    </submittedName>
</protein>
<dbReference type="EMBL" id="CADCTR010001412">
    <property type="protein sequence ID" value="CAA9294851.1"/>
    <property type="molecule type" value="Genomic_DNA"/>
</dbReference>
<accession>A0A6J4K3C6</accession>
<sequence>MKIILTAVSVAKRGLVERPHFIVGLMAIVVLFCLSGCGGLLDLDNDDRSSKKVEEQDNADSPVTTSQPAEYSQPEQSQQQAEDHSFADLIKPCPKPPTEWKILVGMNNPDADEKGYLHLDPAEYPEAEPVQETSIDLEMNGAYVRERTRALLNEAVSKPFELRHPLGSF</sequence>
<keyword evidence="2" id="KW-1133">Transmembrane helix</keyword>
<dbReference type="AlphaFoldDB" id="A0A6J4K3C6"/>
<evidence type="ECO:0000313" key="3">
    <source>
        <dbReference type="EMBL" id="CAA9294851.1"/>
    </source>
</evidence>
<feature type="non-terminal residue" evidence="3">
    <location>
        <position position="169"/>
    </location>
</feature>
<evidence type="ECO:0000256" key="2">
    <source>
        <dbReference type="SAM" id="Phobius"/>
    </source>
</evidence>
<keyword evidence="2" id="KW-0812">Transmembrane</keyword>
<keyword evidence="2" id="KW-0472">Membrane</keyword>
<feature type="transmembrane region" description="Helical" evidence="2">
    <location>
        <begin position="21"/>
        <end position="41"/>
    </location>
</feature>
<gene>
    <name evidence="3" type="ORF">AVDCRST_MAG93-4183</name>
</gene>
<name>A0A6J4K3C6_9CHLR</name>
<feature type="compositionally biased region" description="Polar residues" evidence="1">
    <location>
        <begin position="59"/>
        <end position="80"/>
    </location>
</feature>
<proteinExistence type="predicted"/>
<reference evidence="3" key="1">
    <citation type="submission" date="2020-02" db="EMBL/GenBank/DDBJ databases">
        <authorList>
            <person name="Meier V. D."/>
        </authorList>
    </citation>
    <scope>NUCLEOTIDE SEQUENCE</scope>
    <source>
        <strain evidence="3">AVDCRST_MAG93</strain>
    </source>
</reference>
<feature type="region of interest" description="Disordered" evidence="1">
    <location>
        <begin position="47"/>
        <end position="93"/>
    </location>
</feature>
<organism evidence="3">
    <name type="scientific">uncultured Chloroflexia bacterium</name>
    <dbReference type="NCBI Taxonomy" id="1672391"/>
    <lineage>
        <taxon>Bacteria</taxon>
        <taxon>Bacillati</taxon>
        <taxon>Chloroflexota</taxon>
        <taxon>Chloroflexia</taxon>
        <taxon>environmental samples</taxon>
    </lineage>
</organism>
<evidence type="ECO:0000256" key="1">
    <source>
        <dbReference type="SAM" id="MobiDB-lite"/>
    </source>
</evidence>